<feature type="binding site" evidence="5 7">
    <location>
        <position position="244"/>
    </location>
    <ligand>
        <name>NAD(+)</name>
        <dbReference type="ChEBI" id="CHEBI:57540"/>
    </ligand>
</feature>
<dbReference type="PROSITE" id="PS00739">
    <property type="entry name" value="ADOHCYASE_2"/>
    <property type="match status" value="1"/>
</dbReference>
<dbReference type="EMBL" id="CP002059">
    <property type="protein sequence ID" value="ADI63266.1"/>
    <property type="molecule type" value="Genomic_DNA"/>
</dbReference>
<dbReference type="RefSeq" id="WP_013190284.1">
    <property type="nucleotide sequence ID" value="NC_014248.1"/>
</dbReference>
<evidence type="ECO:0000256" key="3">
    <source>
        <dbReference type="ARBA" id="ARBA00022801"/>
    </source>
</evidence>
<dbReference type="NCBIfam" id="NF004005">
    <property type="entry name" value="PRK05476.2-3"/>
    <property type="match status" value="1"/>
</dbReference>
<dbReference type="InterPro" id="IPR000043">
    <property type="entry name" value="Adenosylhomocysteinase-like"/>
</dbReference>
<dbReference type="Pfam" id="PF05221">
    <property type="entry name" value="AdoHcyase"/>
    <property type="match status" value="2"/>
</dbReference>
<dbReference type="PIRSF" id="PIRSF001109">
    <property type="entry name" value="Ad_hcy_hydrolase"/>
    <property type="match status" value="1"/>
</dbReference>
<gene>
    <name evidence="5" type="primary">ahcY</name>
    <name evidence="11" type="ordered locus">Aazo_0847</name>
</gene>
<dbReference type="KEGG" id="naz:Aazo_0847"/>
<sequence length="425" mass="46110">MTATTPRLKHEVKDLALAALGRQRIEWAGREMPVLKQIRDHFEKEKPFAGLRLVACAHVTTETAHLAIALKAGGADAVLIASNPLSTQDDVAASLVADHEIPVFAQKGEDSATYNRHVQIALDHRPNIIVDDGSDVVAELVQHRQHQIADLIGSTEETTTGIVRLRAMFKEGVLTFPAVNVNDADTKHFFDNRYGTGQSTLDGIIRATNILLAGKTVVVVGYGWCGKGTALRARGMGANVIVTEIDHIKAIEAVMDGFRVLPMAEAAPLGDIFITVTGNKHVVRGEHFDVMKDGAIVCNSGHFDLELDLKYLAANAKEIKDVRPFTEEYKLTNGKSVVVLGQGRLINLAAAEGHPSAVMDMSFANQALACEYLVKNKGKLAPGLHSIPREVDEEIARLKLQAMGIFIDSLTADQIEYINSWTSGT</sequence>
<keyword evidence="12" id="KW-1185">Reference proteome</keyword>
<feature type="binding site" evidence="5 7">
    <location>
        <begin position="158"/>
        <end position="160"/>
    </location>
    <ligand>
        <name>NAD(+)</name>
        <dbReference type="ChEBI" id="CHEBI:57540"/>
    </ligand>
</feature>
<comment type="catalytic activity">
    <reaction evidence="5 8">
        <text>S-adenosyl-L-homocysteine + H2O = L-homocysteine + adenosine</text>
        <dbReference type="Rhea" id="RHEA:21708"/>
        <dbReference type="ChEBI" id="CHEBI:15377"/>
        <dbReference type="ChEBI" id="CHEBI:16335"/>
        <dbReference type="ChEBI" id="CHEBI:57856"/>
        <dbReference type="ChEBI" id="CHEBI:58199"/>
        <dbReference type="EC" id="3.13.2.1"/>
    </reaction>
</comment>
<dbReference type="SMART" id="SM00996">
    <property type="entry name" value="AdoHcyase"/>
    <property type="match status" value="1"/>
</dbReference>
<evidence type="ECO:0000256" key="9">
    <source>
        <dbReference type="RuleBase" id="RU004166"/>
    </source>
</evidence>
<evidence type="ECO:0000256" key="4">
    <source>
        <dbReference type="ARBA" id="ARBA00023027"/>
    </source>
</evidence>
<dbReference type="Gene3D" id="3.40.50.720">
    <property type="entry name" value="NAD(P)-binding Rossmann-like Domain"/>
    <property type="match status" value="1"/>
</dbReference>
<dbReference type="OrthoDB" id="9802717at2"/>
<dbReference type="GO" id="GO:0071269">
    <property type="term" value="P:L-homocysteine biosynthetic process"/>
    <property type="evidence" value="ECO:0007669"/>
    <property type="project" value="UniProtKB-UniRule"/>
</dbReference>
<feature type="binding site" evidence="5 6">
    <location>
        <position position="60"/>
    </location>
    <ligand>
        <name>substrate</name>
    </ligand>
</feature>
<feature type="binding site" evidence="5">
    <location>
        <begin position="221"/>
        <end position="226"/>
    </location>
    <ligand>
        <name>NAD(+)</name>
        <dbReference type="ChEBI" id="CHEBI:57540"/>
    </ligand>
</feature>
<dbReference type="InterPro" id="IPR015878">
    <property type="entry name" value="Ado_hCys_hydrolase_NAD-bd"/>
</dbReference>
<dbReference type="SUPFAM" id="SSF51735">
    <property type="entry name" value="NAD(P)-binding Rossmann-fold domains"/>
    <property type="match status" value="1"/>
</dbReference>
<feature type="binding site" evidence="7">
    <location>
        <begin position="223"/>
        <end position="228"/>
    </location>
    <ligand>
        <name>NAD(+)</name>
        <dbReference type="ChEBI" id="CHEBI:57540"/>
    </ligand>
</feature>
<dbReference type="FunFam" id="3.40.50.720:FF:000004">
    <property type="entry name" value="Adenosylhomocysteinase"/>
    <property type="match status" value="1"/>
</dbReference>
<dbReference type="GO" id="GO:0033353">
    <property type="term" value="P:S-adenosylmethionine cycle"/>
    <property type="evidence" value="ECO:0007669"/>
    <property type="project" value="TreeGrafter"/>
</dbReference>
<dbReference type="eggNOG" id="COG0499">
    <property type="taxonomic scope" value="Bacteria"/>
</dbReference>
<dbReference type="InterPro" id="IPR042172">
    <property type="entry name" value="Adenosylhomocyst_ase-like_sf"/>
</dbReference>
<dbReference type="GO" id="GO:0005829">
    <property type="term" value="C:cytosol"/>
    <property type="evidence" value="ECO:0007669"/>
    <property type="project" value="TreeGrafter"/>
</dbReference>
<dbReference type="HAMAP" id="MF_00563">
    <property type="entry name" value="AdoHcyase"/>
    <property type="match status" value="1"/>
</dbReference>
<comment type="function">
    <text evidence="5">May play a key role in the regulation of the intracellular concentration of adenosylhomocysteine.</text>
</comment>
<name>D7E1N9_NOSA0</name>
<evidence type="ECO:0000256" key="5">
    <source>
        <dbReference type="HAMAP-Rule" id="MF_00563"/>
    </source>
</evidence>
<dbReference type="SUPFAM" id="SSF52283">
    <property type="entry name" value="Formate/glycerate dehydrogenase catalytic domain-like"/>
    <property type="match status" value="1"/>
</dbReference>
<accession>D7E1N9</accession>
<dbReference type="CDD" id="cd00401">
    <property type="entry name" value="SAHH"/>
    <property type="match status" value="1"/>
</dbReference>
<feature type="binding site" evidence="5 7">
    <location>
        <begin position="300"/>
        <end position="302"/>
    </location>
    <ligand>
        <name>NAD(+)</name>
        <dbReference type="ChEBI" id="CHEBI:57540"/>
    </ligand>
</feature>
<feature type="binding site" evidence="5">
    <location>
        <position position="279"/>
    </location>
    <ligand>
        <name>NAD(+)</name>
        <dbReference type="ChEBI" id="CHEBI:57540"/>
    </ligand>
</feature>
<keyword evidence="4 5" id="KW-0520">NAD</keyword>
<comment type="subcellular location">
    <subcellularLocation>
        <location evidence="5">Cytoplasm</location>
    </subcellularLocation>
</comment>
<dbReference type="STRING" id="551115.Aazo_0847"/>
<evidence type="ECO:0000256" key="2">
    <source>
        <dbReference type="ARBA" id="ARBA00022563"/>
    </source>
</evidence>
<evidence type="ECO:0000313" key="12">
    <source>
        <dbReference type="Proteomes" id="UP000001511"/>
    </source>
</evidence>
<feature type="binding site" evidence="7">
    <location>
        <position position="354"/>
    </location>
    <ligand>
        <name>NAD(+)</name>
        <dbReference type="ChEBI" id="CHEBI:57540"/>
    </ligand>
</feature>
<evidence type="ECO:0000256" key="6">
    <source>
        <dbReference type="PIRSR" id="PIRSR001109-1"/>
    </source>
</evidence>
<comment type="similarity">
    <text evidence="1 5 9">Belongs to the adenosylhomocysteinase family.</text>
</comment>
<dbReference type="GO" id="GO:0006730">
    <property type="term" value="P:one-carbon metabolic process"/>
    <property type="evidence" value="ECO:0007669"/>
    <property type="project" value="UniProtKB-UniRule"/>
</dbReference>
<feature type="binding site" evidence="5 6">
    <location>
        <position position="191"/>
    </location>
    <ligand>
        <name>substrate</name>
    </ligand>
</feature>
<dbReference type="UniPathway" id="UPA00314">
    <property type="reaction ID" value="UER00076"/>
</dbReference>
<feature type="binding site" evidence="5 6">
    <location>
        <position position="132"/>
    </location>
    <ligand>
        <name>substrate</name>
    </ligand>
</feature>
<evidence type="ECO:0000259" key="10">
    <source>
        <dbReference type="SMART" id="SM00997"/>
    </source>
</evidence>
<keyword evidence="2 5" id="KW-0554">One-carbon metabolism</keyword>
<feature type="domain" description="S-adenosyl-L-homocysteine hydrolase NAD binding" evidence="10">
    <location>
        <begin position="192"/>
        <end position="353"/>
    </location>
</feature>
<evidence type="ECO:0000256" key="7">
    <source>
        <dbReference type="PIRSR" id="PIRSR001109-2"/>
    </source>
</evidence>
<dbReference type="InterPro" id="IPR020082">
    <property type="entry name" value="S-Ado-L-homoCys_hydrolase_CS"/>
</dbReference>
<keyword evidence="3 5" id="KW-0378">Hydrolase</keyword>
<dbReference type="PANTHER" id="PTHR23420:SF0">
    <property type="entry name" value="ADENOSYLHOMOCYSTEINASE"/>
    <property type="match status" value="1"/>
</dbReference>
<dbReference type="AlphaFoldDB" id="D7E1N9"/>
<organism evidence="11 12">
    <name type="scientific">Nostoc azollae (strain 0708)</name>
    <name type="common">Anabaena azollae (strain 0708)</name>
    <dbReference type="NCBI Taxonomy" id="551115"/>
    <lineage>
        <taxon>Bacteria</taxon>
        <taxon>Bacillati</taxon>
        <taxon>Cyanobacteriota</taxon>
        <taxon>Cyanophyceae</taxon>
        <taxon>Nostocales</taxon>
        <taxon>Nostocaceae</taxon>
        <taxon>Trichormus</taxon>
    </lineage>
</organism>
<evidence type="ECO:0000256" key="8">
    <source>
        <dbReference type="RuleBase" id="RU000548"/>
    </source>
</evidence>
<dbReference type="PROSITE" id="PS00738">
    <property type="entry name" value="ADOHCYASE_1"/>
    <property type="match status" value="1"/>
</dbReference>
<dbReference type="PANTHER" id="PTHR23420">
    <property type="entry name" value="ADENOSYLHOMOCYSTEINASE"/>
    <property type="match status" value="1"/>
</dbReference>
<feature type="binding site" evidence="5">
    <location>
        <position position="192"/>
    </location>
    <ligand>
        <name>NAD(+)</name>
        <dbReference type="ChEBI" id="CHEBI:57540"/>
    </ligand>
</feature>
<feature type="binding site" evidence="5 6">
    <location>
        <position position="157"/>
    </location>
    <ligand>
        <name>substrate</name>
    </ligand>
</feature>
<comment type="pathway">
    <text evidence="5 8">Amino-acid biosynthesis; L-homocysteine biosynthesis; L-homocysteine from S-adenosyl-L-homocysteine: step 1/1.</text>
</comment>
<reference evidence="11 12" key="1">
    <citation type="journal article" date="2010" name="PLoS ONE">
        <title>Genome erosion in a nitrogen-fixing vertically transmitted endosymbiotic multicellular cyanobacterium.</title>
        <authorList>
            <person name="Ran L."/>
            <person name="Larsson J."/>
            <person name="Vigil-Stenman T."/>
            <person name="Nylander J.A."/>
            <person name="Ininbergs K."/>
            <person name="Zheng W.W."/>
            <person name="Lapidus A."/>
            <person name="Lowry S."/>
            <person name="Haselkorn R."/>
            <person name="Bergman B."/>
        </authorList>
    </citation>
    <scope>NUCLEOTIDE SEQUENCE [LARGE SCALE GENOMIC DNA]</scope>
    <source>
        <strain evidence="11 12">0708</strain>
    </source>
</reference>
<dbReference type="Gene3D" id="3.40.50.1480">
    <property type="entry name" value="Adenosylhomocysteinase-like"/>
    <property type="match status" value="1"/>
</dbReference>
<comment type="cofactor">
    <cofactor evidence="5 7 8">
        <name>NAD(+)</name>
        <dbReference type="ChEBI" id="CHEBI:57540"/>
    </cofactor>
    <text evidence="5 7 8">Binds 1 NAD(+) per subunit.</text>
</comment>
<feature type="binding site" evidence="5 7">
    <location>
        <position position="347"/>
    </location>
    <ligand>
        <name>NAD(+)</name>
        <dbReference type="ChEBI" id="CHEBI:57540"/>
    </ligand>
</feature>
<evidence type="ECO:0000256" key="1">
    <source>
        <dbReference type="ARBA" id="ARBA00007122"/>
    </source>
</evidence>
<dbReference type="EC" id="3.13.2.1" evidence="5"/>
<dbReference type="HOGENOM" id="CLU_025194_0_2_3"/>
<evidence type="ECO:0000313" key="11">
    <source>
        <dbReference type="EMBL" id="ADI63266.1"/>
    </source>
</evidence>
<protein>
    <recommendedName>
        <fullName evidence="5">Adenosylhomocysteinase</fullName>
        <ecNumber evidence="5">3.13.2.1</ecNumber>
    </recommendedName>
    <alternativeName>
        <fullName evidence="5">S-adenosyl-L-homocysteine hydrolase</fullName>
        <shortName evidence="5">AdoHcyase</shortName>
    </alternativeName>
</protein>
<dbReference type="Proteomes" id="UP000001511">
    <property type="component" value="Chromosome"/>
</dbReference>
<dbReference type="Pfam" id="PF00670">
    <property type="entry name" value="AdoHcyase_NAD"/>
    <property type="match status" value="1"/>
</dbReference>
<feature type="binding site" evidence="5 6">
    <location>
        <position position="187"/>
    </location>
    <ligand>
        <name>substrate</name>
    </ligand>
</feature>
<dbReference type="NCBIfam" id="TIGR00936">
    <property type="entry name" value="ahcY"/>
    <property type="match status" value="1"/>
</dbReference>
<dbReference type="GO" id="GO:0004013">
    <property type="term" value="F:adenosylhomocysteinase activity"/>
    <property type="evidence" value="ECO:0007669"/>
    <property type="project" value="UniProtKB-UniRule"/>
</dbReference>
<dbReference type="InterPro" id="IPR036291">
    <property type="entry name" value="NAD(P)-bd_dom_sf"/>
</dbReference>
<dbReference type="SMART" id="SM00997">
    <property type="entry name" value="AdoHcyase_NAD"/>
    <property type="match status" value="1"/>
</dbReference>
<proteinExistence type="inferred from homology"/>
<keyword evidence="5" id="KW-0963">Cytoplasm</keyword>